<dbReference type="SUPFAM" id="SSF55021">
    <property type="entry name" value="ACT-like"/>
    <property type="match status" value="1"/>
</dbReference>
<dbReference type="Pfam" id="PF13740">
    <property type="entry name" value="ACT_6"/>
    <property type="match status" value="1"/>
</dbReference>
<gene>
    <name evidence="3" type="ORF">JJN12_05180</name>
</gene>
<reference evidence="3 4" key="1">
    <citation type="submission" date="2021-01" db="EMBL/GenBank/DDBJ databases">
        <title>Isolation and description of Catonella massiliensis sp. nov., a novel Catonella species, isolated from a stable periodontitis subject.</title>
        <authorList>
            <person name="Antezack A."/>
            <person name="Boxberger M."/>
            <person name="La Scola B."/>
            <person name="Monnet-Corti V."/>
        </authorList>
    </citation>
    <scope>NUCLEOTIDE SEQUENCE [LARGE SCALE GENOMIC DNA]</scope>
    <source>
        <strain evidence="3 4">Marseille-Q4567</strain>
    </source>
</reference>
<evidence type="ECO:0000313" key="3">
    <source>
        <dbReference type="EMBL" id="MBK5897181.1"/>
    </source>
</evidence>
<comment type="similarity">
    <text evidence="1">Belongs to the UPF0237 family.</text>
</comment>
<organism evidence="3 4">
    <name type="scientific">Catonella massiliensis</name>
    <dbReference type="NCBI Taxonomy" id="2799636"/>
    <lineage>
        <taxon>Bacteria</taxon>
        <taxon>Bacillati</taxon>
        <taxon>Bacillota</taxon>
        <taxon>Clostridia</taxon>
        <taxon>Lachnospirales</taxon>
        <taxon>Lachnospiraceae</taxon>
        <taxon>Catonella</taxon>
    </lineage>
</organism>
<evidence type="ECO:0000256" key="1">
    <source>
        <dbReference type="HAMAP-Rule" id="MF_01054"/>
    </source>
</evidence>
<evidence type="ECO:0000259" key="2">
    <source>
        <dbReference type="PROSITE" id="PS51671"/>
    </source>
</evidence>
<sequence>MKRAVITAVGKDSVGKLAEICNFLAEKQINILDVSQTLVGGFFNLMIIVDVTGFDDDFASVSDGFMKLGEECGLKANIQREEIFANMHRI</sequence>
<dbReference type="InterPro" id="IPR022986">
    <property type="entry name" value="UPF0237_ACT"/>
</dbReference>
<dbReference type="RefSeq" id="WP_208428685.1">
    <property type="nucleotide sequence ID" value="NZ_JAEPRJ010000001.1"/>
</dbReference>
<dbReference type="EMBL" id="JAEPRJ010000001">
    <property type="protein sequence ID" value="MBK5897181.1"/>
    <property type="molecule type" value="Genomic_DNA"/>
</dbReference>
<proteinExistence type="inferred from homology"/>
<feature type="domain" description="ACT" evidence="2">
    <location>
        <begin position="5"/>
        <end position="83"/>
    </location>
</feature>
<comment type="caution">
    <text evidence="3">The sequence shown here is derived from an EMBL/GenBank/DDBJ whole genome shotgun (WGS) entry which is preliminary data.</text>
</comment>
<dbReference type="Proteomes" id="UP000604730">
    <property type="component" value="Unassembled WGS sequence"/>
</dbReference>
<keyword evidence="4" id="KW-1185">Reference proteome</keyword>
<dbReference type="InterPro" id="IPR002912">
    <property type="entry name" value="ACT_dom"/>
</dbReference>
<evidence type="ECO:0000313" key="4">
    <source>
        <dbReference type="Proteomes" id="UP000604730"/>
    </source>
</evidence>
<dbReference type="PROSITE" id="PS51671">
    <property type="entry name" value="ACT"/>
    <property type="match status" value="1"/>
</dbReference>
<dbReference type="InterPro" id="IPR045865">
    <property type="entry name" value="ACT-like_dom_sf"/>
</dbReference>
<dbReference type="NCBIfam" id="NF001220">
    <property type="entry name" value="PRK00194.1"/>
    <property type="match status" value="1"/>
</dbReference>
<dbReference type="HAMAP" id="MF_01054">
    <property type="entry name" value="UPF0237"/>
    <property type="match status" value="1"/>
</dbReference>
<accession>A0ABS1IZ64</accession>
<dbReference type="Gene3D" id="3.30.70.260">
    <property type="match status" value="1"/>
</dbReference>
<dbReference type="CDD" id="cd04872">
    <property type="entry name" value="ACT_1ZPV"/>
    <property type="match status" value="1"/>
</dbReference>
<name>A0ABS1IZ64_9FIRM</name>
<protein>
    <recommendedName>
        <fullName evidence="1">UPF0237 protein JJN12_05180</fullName>
    </recommendedName>
</protein>